<organism evidence="3 4">
    <name type="scientific">Hondaea fermentalgiana</name>
    <dbReference type="NCBI Taxonomy" id="2315210"/>
    <lineage>
        <taxon>Eukaryota</taxon>
        <taxon>Sar</taxon>
        <taxon>Stramenopiles</taxon>
        <taxon>Bigyra</taxon>
        <taxon>Labyrinthulomycetes</taxon>
        <taxon>Thraustochytrida</taxon>
        <taxon>Thraustochytriidae</taxon>
        <taxon>Hondaea</taxon>
    </lineage>
</organism>
<gene>
    <name evidence="3" type="ORF">FCC1311_111862</name>
</gene>
<keyword evidence="2" id="KW-1133">Transmembrane helix</keyword>
<dbReference type="SUPFAM" id="SSF51294">
    <property type="entry name" value="Hedgehog/intein (Hint) domain"/>
    <property type="match status" value="1"/>
</dbReference>
<accession>A0A2R5H1K5</accession>
<dbReference type="AlphaFoldDB" id="A0A2R5H1K5"/>
<dbReference type="EMBL" id="BEYU01000238">
    <property type="protein sequence ID" value="GBG34963.1"/>
    <property type="molecule type" value="Genomic_DNA"/>
</dbReference>
<dbReference type="Gene3D" id="2.170.16.10">
    <property type="entry name" value="Hedgehog/Intein (Hint) domain"/>
    <property type="match status" value="1"/>
</dbReference>
<name>A0A2R5H1K5_9STRA</name>
<dbReference type="Pfam" id="PF07591">
    <property type="entry name" value="PT-HINT"/>
    <property type="match status" value="1"/>
</dbReference>
<dbReference type="InParanoid" id="A0A2R5H1K5"/>
<reference evidence="3 4" key="1">
    <citation type="submission" date="2017-12" db="EMBL/GenBank/DDBJ databases">
        <title>Sequencing, de novo assembly and annotation of complete genome of a new Thraustochytrid species, strain FCC1311.</title>
        <authorList>
            <person name="Sedici K."/>
            <person name="Godart F."/>
            <person name="Aiese Cigliano R."/>
            <person name="Sanseverino W."/>
            <person name="Barakat M."/>
            <person name="Ortet P."/>
            <person name="Marechal E."/>
            <person name="Cagnac O."/>
            <person name="Amato A."/>
        </authorList>
    </citation>
    <scope>NUCLEOTIDE SEQUENCE [LARGE SCALE GENOMIC DNA]</scope>
</reference>
<dbReference type="InterPro" id="IPR006141">
    <property type="entry name" value="Intein_N"/>
</dbReference>
<dbReference type="CDD" id="cd00081">
    <property type="entry name" value="Hint"/>
    <property type="match status" value="1"/>
</dbReference>
<evidence type="ECO:0000313" key="3">
    <source>
        <dbReference type="EMBL" id="GBG34963.1"/>
    </source>
</evidence>
<feature type="region of interest" description="Disordered" evidence="1">
    <location>
        <begin position="150"/>
        <end position="179"/>
    </location>
</feature>
<dbReference type="InterPro" id="IPR036844">
    <property type="entry name" value="Hint_dom_sf"/>
</dbReference>
<feature type="transmembrane region" description="Helical" evidence="2">
    <location>
        <begin position="393"/>
        <end position="415"/>
    </location>
</feature>
<dbReference type="Proteomes" id="UP000241890">
    <property type="component" value="Unassembled WGS sequence"/>
</dbReference>
<proteinExistence type="predicted"/>
<dbReference type="PROSITE" id="PS50817">
    <property type="entry name" value="INTEIN_N_TER"/>
    <property type="match status" value="1"/>
</dbReference>
<evidence type="ECO:0000256" key="1">
    <source>
        <dbReference type="SAM" id="MobiDB-lite"/>
    </source>
</evidence>
<evidence type="ECO:0000256" key="2">
    <source>
        <dbReference type="SAM" id="Phobius"/>
    </source>
</evidence>
<protein>
    <submittedName>
        <fullName evidence="3">Uncharacterized protein</fullName>
    </submittedName>
</protein>
<comment type="caution">
    <text evidence="3">The sequence shown here is derived from an EMBL/GenBank/DDBJ whole genome shotgun (WGS) entry which is preliminary data.</text>
</comment>
<keyword evidence="2" id="KW-0472">Membrane</keyword>
<keyword evidence="2" id="KW-0812">Transmembrane</keyword>
<sequence>MPVLLADGSLRSIEQVVAGDQVQSFDEHTNQTTVATVEELLVSEAKELMRLDLDTGRSIWSTPDHPYWSYTHRGVVSFAPTATKAKYMLEARQLSERDDLLQDPAGNPVSVTVASVHTYETSVPVYTLALAPTHWFYVHGVLVHNKGSSSWSSGSTWSSSSSTSSTSTTSYYSSSGGSYTKSSTGYFVGSSGTSWTYISSYRASSYRKSPACALDSTQAGCANSTAENIVCGCPEGSVLGNAASLEDTSPYVSGNGPYSSEHESQGAVTTAFGVDFCSEDRDAGICVDSNYDLYCVPEYLEFTERYTDDPAWRHLEYIIQAHCNEQHSACYDDMSCYYDYLENYTLLAGAYSEPIDGALEVYTNFQQCMNESMIYCRCEWEVCEAEAAINGTFVALVGFFFGCAVLIACCCCRIVQARMSPKVRVVPQNAAPSPAQVSTKTALCFANVTHEYEKTTAADLAARGNKVYLQGWICDKCNQEFPPDSELSHCNTCDLDFCARCVDYR</sequence>
<dbReference type="GO" id="GO:0016539">
    <property type="term" value="P:intein-mediated protein splicing"/>
    <property type="evidence" value="ECO:0007669"/>
    <property type="project" value="InterPro"/>
</dbReference>
<dbReference type="OrthoDB" id="5212at2759"/>
<evidence type="ECO:0000313" key="4">
    <source>
        <dbReference type="Proteomes" id="UP000241890"/>
    </source>
</evidence>
<keyword evidence="4" id="KW-1185">Reference proteome</keyword>